<evidence type="ECO:0000313" key="6">
    <source>
        <dbReference type="EMBL" id="KAK3271444.1"/>
    </source>
</evidence>
<comment type="caution">
    <text evidence="6">The sequence shown here is derived from an EMBL/GenBank/DDBJ whole genome shotgun (WGS) entry which is preliminary data.</text>
</comment>
<dbReference type="Pfam" id="PF04438">
    <property type="entry name" value="zf-HIT"/>
    <property type="match status" value="1"/>
</dbReference>
<accession>A0AAE0L4F7</accession>
<reference evidence="6 7" key="1">
    <citation type="journal article" date="2015" name="Genome Biol. Evol.">
        <title>Comparative Genomics of a Bacterivorous Green Alga Reveals Evolutionary Causalities and Consequences of Phago-Mixotrophic Mode of Nutrition.</title>
        <authorList>
            <person name="Burns J.A."/>
            <person name="Paasch A."/>
            <person name="Narechania A."/>
            <person name="Kim E."/>
        </authorList>
    </citation>
    <scope>NUCLEOTIDE SEQUENCE [LARGE SCALE GENOMIC DNA]</scope>
    <source>
        <strain evidence="6 7">PLY_AMNH</strain>
    </source>
</reference>
<feature type="domain" description="HIT-type" evidence="5">
    <location>
        <begin position="111"/>
        <end position="134"/>
    </location>
</feature>
<feature type="compositionally biased region" description="Basic residues" evidence="4">
    <location>
        <begin position="51"/>
        <end position="70"/>
    </location>
</feature>
<keyword evidence="3" id="KW-0862">Zinc</keyword>
<organism evidence="6 7">
    <name type="scientific">Cymbomonas tetramitiformis</name>
    <dbReference type="NCBI Taxonomy" id="36881"/>
    <lineage>
        <taxon>Eukaryota</taxon>
        <taxon>Viridiplantae</taxon>
        <taxon>Chlorophyta</taxon>
        <taxon>Pyramimonadophyceae</taxon>
        <taxon>Pyramimonadales</taxon>
        <taxon>Pyramimonadaceae</taxon>
        <taxon>Cymbomonas</taxon>
    </lineage>
</organism>
<gene>
    <name evidence="6" type="ORF">CYMTET_20206</name>
</gene>
<evidence type="ECO:0000256" key="1">
    <source>
        <dbReference type="ARBA" id="ARBA00022723"/>
    </source>
</evidence>
<keyword evidence="2" id="KW-0863">Zinc-finger</keyword>
<sequence>MSVVDKETRKQVAAARLDALENDNVAHEAADDDSDDYTIEDEDSSLGLPGKGKKKGKGAATKRKTRHALNARRGPKPFAVLLDEAQLEDNPESAPNYFTAAAAPPKATSARHFCSVCGFTSTYTCVRCGARFCSRPLGVPNKEVVQAWKSGLLTTRPNTEVNEYDFLVHTFGLHVRYMG</sequence>
<dbReference type="GO" id="GO:0005634">
    <property type="term" value="C:nucleus"/>
    <property type="evidence" value="ECO:0007669"/>
    <property type="project" value="UniProtKB-ARBA"/>
</dbReference>
<protein>
    <recommendedName>
        <fullName evidence="5">HIT-type domain-containing protein</fullName>
    </recommendedName>
</protein>
<evidence type="ECO:0000256" key="4">
    <source>
        <dbReference type="SAM" id="MobiDB-lite"/>
    </source>
</evidence>
<dbReference type="GO" id="GO:0006338">
    <property type="term" value="P:chromatin remodeling"/>
    <property type="evidence" value="ECO:0007669"/>
    <property type="project" value="InterPro"/>
</dbReference>
<evidence type="ECO:0000313" key="7">
    <source>
        <dbReference type="Proteomes" id="UP001190700"/>
    </source>
</evidence>
<dbReference type="EMBL" id="LGRX02009740">
    <property type="protein sequence ID" value="KAK3271444.1"/>
    <property type="molecule type" value="Genomic_DNA"/>
</dbReference>
<dbReference type="CDD" id="cd21437">
    <property type="entry name" value="zf-HIT_ZNHIT1_like"/>
    <property type="match status" value="1"/>
</dbReference>
<keyword evidence="7" id="KW-1185">Reference proteome</keyword>
<dbReference type="InterPro" id="IPR039723">
    <property type="entry name" value="Vps71/ZNHIT1"/>
</dbReference>
<evidence type="ECO:0000259" key="5">
    <source>
        <dbReference type="Pfam" id="PF04438"/>
    </source>
</evidence>
<dbReference type="GO" id="GO:0008270">
    <property type="term" value="F:zinc ion binding"/>
    <property type="evidence" value="ECO:0007669"/>
    <property type="project" value="UniProtKB-KW"/>
</dbReference>
<evidence type="ECO:0000256" key="3">
    <source>
        <dbReference type="ARBA" id="ARBA00022833"/>
    </source>
</evidence>
<dbReference type="AlphaFoldDB" id="A0AAE0L4F7"/>
<keyword evidence="1" id="KW-0479">Metal-binding</keyword>
<feature type="region of interest" description="Disordered" evidence="4">
    <location>
        <begin position="22"/>
        <end position="70"/>
    </location>
</feature>
<feature type="compositionally biased region" description="Acidic residues" evidence="4">
    <location>
        <begin position="30"/>
        <end position="44"/>
    </location>
</feature>
<proteinExistence type="predicted"/>
<dbReference type="Proteomes" id="UP001190700">
    <property type="component" value="Unassembled WGS sequence"/>
</dbReference>
<name>A0AAE0L4F7_9CHLO</name>
<evidence type="ECO:0000256" key="2">
    <source>
        <dbReference type="ARBA" id="ARBA00022771"/>
    </source>
</evidence>
<dbReference type="InterPro" id="IPR007529">
    <property type="entry name" value="Znf_HIT"/>
</dbReference>
<dbReference type="PANTHER" id="PTHR13093">
    <property type="entry name" value="ZINC FINGER HIT DOMAIN CONTAINING PROTEIN 1"/>
    <property type="match status" value="1"/>
</dbReference>